<dbReference type="RefSeq" id="WP_013803005.1">
    <property type="nucleotide sequence ID" value="NZ_JAWWMZ010000003.1"/>
</dbReference>
<organism evidence="1 2">
    <name type="scientific">Delftia acidovorans</name>
    <name type="common">Pseudomonas acidovorans</name>
    <name type="synonym">Comamonas acidovorans</name>
    <dbReference type="NCBI Taxonomy" id="80866"/>
    <lineage>
        <taxon>Bacteria</taxon>
        <taxon>Pseudomonadati</taxon>
        <taxon>Pseudomonadota</taxon>
        <taxon>Betaproteobacteria</taxon>
        <taxon>Burkholderiales</taxon>
        <taxon>Comamonadaceae</taxon>
        <taxon>Delftia</taxon>
    </lineage>
</organism>
<evidence type="ECO:0000313" key="2">
    <source>
        <dbReference type="Proteomes" id="UP001287445"/>
    </source>
</evidence>
<dbReference type="InterPro" id="IPR023375">
    <property type="entry name" value="ADC_dom_sf"/>
</dbReference>
<protein>
    <submittedName>
        <fullName evidence="1">Acetoacetate decarboxylase family protein</fullName>
    </submittedName>
</protein>
<dbReference type="AlphaFoldDB" id="A0AAJ2V9Q6"/>
<dbReference type="Pfam" id="PF06314">
    <property type="entry name" value="ADC"/>
    <property type="match status" value="1"/>
</dbReference>
<dbReference type="Gene3D" id="2.40.400.10">
    <property type="entry name" value="Acetoacetate decarboxylase-like"/>
    <property type="match status" value="1"/>
</dbReference>
<dbReference type="EMBL" id="JAWWMZ010000003">
    <property type="protein sequence ID" value="MDX4953597.1"/>
    <property type="molecule type" value="Genomic_DNA"/>
</dbReference>
<dbReference type="GO" id="GO:0016829">
    <property type="term" value="F:lyase activity"/>
    <property type="evidence" value="ECO:0007669"/>
    <property type="project" value="InterPro"/>
</dbReference>
<reference evidence="1" key="1">
    <citation type="submission" date="2023-11" db="EMBL/GenBank/DDBJ databases">
        <title>Identification and selenium tolerance of Delftia acidovorans R3-25.</title>
        <authorList>
            <person name="Zhang S."/>
            <person name="Liu Y."/>
            <person name="Guo Y."/>
        </authorList>
    </citation>
    <scope>NUCLEOTIDE SEQUENCE</scope>
    <source>
        <strain evidence="1">R3-25</strain>
    </source>
</reference>
<proteinExistence type="predicted"/>
<evidence type="ECO:0000313" key="1">
    <source>
        <dbReference type="EMBL" id="MDX4953597.1"/>
    </source>
</evidence>
<gene>
    <name evidence="1" type="ORF">SGN30_09190</name>
</gene>
<dbReference type="InterPro" id="IPR010451">
    <property type="entry name" value="Acetoacetate_decarboxylase"/>
</dbReference>
<dbReference type="Proteomes" id="UP001287445">
    <property type="component" value="Unassembled WGS sequence"/>
</dbReference>
<comment type="caution">
    <text evidence="1">The sequence shown here is derived from an EMBL/GenBank/DDBJ whole genome shotgun (WGS) entry which is preliminary data.</text>
</comment>
<dbReference type="SUPFAM" id="SSF160104">
    <property type="entry name" value="Acetoacetate decarboxylase-like"/>
    <property type="match status" value="1"/>
</dbReference>
<name>A0AAJ2V9Q6_DELAC</name>
<sequence length="280" mass="30804">MTRFAASQGFMGPFSHDGQASIAPSPPWHYAADFITIETWVDPVAIEALLPPGLSLHPDEAGLVTVSFVDWQACTDTGGELLDPIRAQYRECIVLASVQYEGKLMQYCPYIVVDQDTSLARGWALGYPKKIGSVWITRSMGMPSIASPKLEAGATFAGTVAVKDRRLAEGHVKLSALADSSAVTFGSRPIVALRHFPSMFEGQHDRPAVYELVRLQAENVQASPVWQGDAALTIYDAPIEPLARLRPTRIGRGWRYSIAMTNRNNHLLRDLRDTPLSQEK</sequence>
<accession>A0AAJ2V9Q6</accession>